<comment type="caution">
    <text evidence="2">The sequence shown here is derived from an EMBL/GenBank/DDBJ whole genome shotgun (WGS) entry which is preliminary data.</text>
</comment>
<protein>
    <submittedName>
        <fullName evidence="2">Uncharacterized protein</fullName>
    </submittedName>
</protein>
<sequence>MLSRLDPRIDVVILAQAFEAFNKENSLNKNIQPSANPIFCQRMDRVDRVQFLNQAIPHPDDGRVESHISSRLGSSVQLNVWISEFVLLPSPFLATDAVVWLCTSNIFFIISRRSATCPSMEDIRSSTVVLIWFISPSSRSSKASTFLAAIAPGLSDNDQLPTVQPSKTSNKEMKKPVIRFTNNTNANRRKAAKPQIQAKHKIREDEQYPNPRNPGIRTSQILRATNSLKNTVQIGCSKDEKESNE</sequence>
<dbReference type="EMBL" id="JANQDX010000012">
    <property type="protein sequence ID" value="KAL0915436.1"/>
    <property type="molecule type" value="Genomic_DNA"/>
</dbReference>
<organism evidence="2 3">
    <name type="scientific">Dendrobium thyrsiflorum</name>
    <name type="common">Pinecone-like raceme dendrobium</name>
    <name type="synonym">Orchid</name>
    <dbReference type="NCBI Taxonomy" id="117978"/>
    <lineage>
        <taxon>Eukaryota</taxon>
        <taxon>Viridiplantae</taxon>
        <taxon>Streptophyta</taxon>
        <taxon>Embryophyta</taxon>
        <taxon>Tracheophyta</taxon>
        <taxon>Spermatophyta</taxon>
        <taxon>Magnoliopsida</taxon>
        <taxon>Liliopsida</taxon>
        <taxon>Asparagales</taxon>
        <taxon>Orchidaceae</taxon>
        <taxon>Epidendroideae</taxon>
        <taxon>Malaxideae</taxon>
        <taxon>Dendrobiinae</taxon>
        <taxon>Dendrobium</taxon>
    </lineage>
</organism>
<keyword evidence="3" id="KW-1185">Reference proteome</keyword>
<feature type="region of interest" description="Disordered" evidence="1">
    <location>
        <begin position="187"/>
        <end position="217"/>
    </location>
</feature>
<evidence type="ECO:0000256" key="1">
    <source>
        <dbReference type="SAM" id="MobiDB-lite"/>
    </source>
</evidence>
<gene>
    <name evidence="2" type="ORF">M5K25_015852</name>
</gene>
<dbReference type="Proteomes" id="UP001552299">
    <property type="component" value="Unassembled WGS sequence"/>
</dbReference>
<proteinExistence type="predicted"/>
<evidence type="ECO:0000313" key="3">
    <source>
        <dbReference type="Proteomes" id="UP001552299"/>
    </source>
</evidence>
<evidence type="ECO:0000313" key="2">
    <source>
        <dbReference type="EMBL" id="KAL0915436.1"/>
    </source>
</evidence>
<reference evidence="2 3" key="1">
    <citation type="journal article" date="2024" name="Plant Biotechnol. J.">
        <title>Dendrobium thyrsiflorum genome and its molecular insights into genes involved in important horticultural traits.</title>
        <authorList>
            <person name="Chen B."/>
            <person name="Wang J.Y."/>
            <person name="Zheng P.J."/>
            <person name="Li K.L."/>
            <person name="Liang Y.M."/>
            <person name="Chen X.F."/>
            <person name="Zhang C."/>
            <person name="Zhao X."/>
            <person name="He X."/>
            <person name="Zhang G.Q."/>
            <person name="Liu Z.J."/>
            <person name="Xu Q."/>
        </authorList>
    </citation>
    <scope>NUCLEOTIDE SEQUENCE [LARGE SCALE GENOMIC DNA]</scope>
    <source>
        <strain evidence="2">GZMU011</strain>
    </source>
</reference>
<name>A0ABD0URV5_DENTH</name>
<dbReference type="AlphaFoldDB" id="A0ABD0URV5"/>
<accession>A0ABD0URV5</accession>